<dbReference type="EMBL" id="QJSW01000006">
    <property type="protein sequence ID" value="PYE49279.1"/>
    <property type="molecule type" value="Genomic_DNA"/>
</dbReference>
<evidence type="ECO:0000313" key="1">
    <source>
        <dbReference type="EMBL" id="PYE49279.1"/>
    </source>
</evidence>
<proteinExistence type="predicted"/>
<accession>A0A2V4VS32</accession>
<dbReference type="RefSeq" id="WP_229729701.1">
    <property type="nucleotide sequence ID" value="NZ_CP054614.1"/>
</dbReference>
<dbReference type="Gene3D" id="2.60.120.260">
    <property type="entry name" value="Galactose-binding domain-like"/>
    <property type="match status" value="1"/>
</dbReference>
<dbReference type="AlphaFoldDB" id="A0A2V4VS32"/>
<evidence type="ECO:0000313" key="2">
    <source>
        <dbReference type="Proteomes" id="UP000247790"/>
    </source>
</evidence>
<organism evidence="1 2">
    <name type="scientific">Paenibacillus barcinonensis</name>
    <dbReference type="NCBI Taxonomy" id="198119"/>
    <lineage>
        <taxon>Bacteria</taxon>
        <taxon>Bacillati</taxon>
        <taxon>Bacillota</taxon>
        <taxon>Bacilli</taxon>
        <taxon>Bacillales</taxon>
        <taxon>Paenibacillaceae</taxon>
        <taxon>Paenibacillus</taxon>
    </lineage>
</organism>
<name>A0A2V4VS32_PAEBA</name>
<reference evidence="1 2" key="1">
    <citation type="submission" date="2018-06" db="EMBL/GenBank/DDBJ databases">
        <title>Genomic Encyclopedia of Type Strains, Phase III (KMG-III): the genomes of soil and plant-associated and newly described type strains.</title>
        <authorList>
            <person name="Whitman W."/>
        </authorList>
    </citation>
    <scope>NUCLEOTIDE SEQUENCE [LARGE SCALE GENOMIC DNA]</scope>
    <source>
        <strain evidence="1 2">CECT 7022</strain>
    </source>
</reference>
<comment type="caution">
    <text evidence="1">The sequence shown here is derived from an EMBL/GenBank/DDBJ whole genome shotgun (WGS) entry which is preliminary data.</text>
</comment>
<protein>
    <submittedName>
        <fullName evidence="1">Uncharacterized protein</fullName>
    </submittedName>
</protein>
<sequence>MKLSFRTKIGVLFGVLMFAMVTFLNSSTYAATLGQNLYAPEEGWKRYDDSNELIKYEGEWLKYSNGENLSNGYAHATESLDASVSFAFKGTQVRILSDNFTNKSKKIAITIDGTTEYFSENSMTYGQTLVYEKNGLSNNIHNVVIKLDQADGYLSLDGIDINEDGYLVDGQPTPKPEEPQGNRAILVVTMTTGLEKEFDLSMKEVIDFIDWYEAKQAGSGRASYAIDKHDNNKGPFKSRKDYILFDRVLTFEVSEY</sequence>
<dbReference type="Proteomes" id="UP000247790">
    <property type="component" value="Unassembled WGS sequence"/>
</dbReference>
<gene>
    <name evidence="1" type="ORF">DFQ00_106262</name>
</gene>